<proteinExistence type="predicted"/>
<name>A0A1I7Y6Y6_9BILA</name>
<protein>
    <submittedName>
        <fullName evidence="2">FBA_2 domain-containing protein</fullName>
    </submittedName>
</protein>
<dbReference type="WBParaSite" id="L893_g13366.t1">
    <property type="protein sequence ID" value="L893_g13366.t1"/>
    <property type="gene ID" value="L893_g13366"/>
</dbReference>
<organism evidence="1 2">
    <name type="scientific">Steinernema glaseri</name>
    <dbReference type="NCBI Taxonomy" id="37863"/>
    <lineage>
        <taxon>Eukaryota</taxon>
        <taxon>Metazoa</taxon>
        <taxon>Ecdysozoa</taxon>
        <taxon>Nematoda</taxon>
        <taxon>Chromadorea</taxon>
        <taxon>Rhabditida</taxon>
        <taxon>Tylenchina</taxon>
        <taxon>Panagrolaimomorpha</taxon>
        <taxon>Strongyloidoidea</taxon>
        <taxon>Steinernematidae</taxon>
        <taxon>Steinernema</taxon>
    </lineage>
</organism>
<sequence>MDSVPYKFVDYVVELFDGKKTLNPLAQEVTHPLWKAAVDVHHRNREYYEICIRKIEGNIKIVAEQQGTWICGDLEPIRKNRRFARILGIEDYTDDWDYTQWEHAQILEDVEAVKWLESVAPQLEMSSTFSSCHLRCQDIVVNSLSSRLFSEFNLYYNGQPSFDFLERQIINSPFLERVCLTKSDDRWPMSVLPLLEMFCLKRKPGRQVSLEILHCMETTIDIDFIQKFFDHWKERKNLNFTISCHEGVVEAEHRRTILERGEVTEITPGFPSVFRHESAKSIAICYPEGNSREFLEFCTCECGLSRRCRLKKGFPAIHNEMCG</sequence>
<evidence type="ECO:0000313" key="2">
    <source>
        <dbReference type="WBParaSite" id="L893_g13366.t1"/>
    </source>
</evidence>
<evidence type="ECO:0000313" key="1">
    <source>
        <dbReference type="Proteomes" id="UP000095287"/>
    </source>
</evidence>
<keyword evidence="1" id="KW-1185">Reference proteome</keyword>
<dbReference type="AlphaFoldDB" id="A0A1I7Y6Y6"/>
<accession>A0A1I7Y6Y6</accession>
<dbReference type="Proteomes" id="UP000095287">
    <property type="component" value="Unplaced"/>
</dbReference>
<reference evidence="2" key="1">
    <citation type="submission" date="2016-11" db="UniProtKB">
        <authorList>
            <consortium name="WormBaseParasite"/>
        </authorList>
    </citation>
    <scope>IDENTIFICATION</scope>
</reference>